<evidence type="ECO:0000313" key="2">
    <source>
        <dbReference type="Proteomes" id="UP000000814"/>
    </source>
</evidence>
<dbReference type="HOGENOM" id="CLU_2647997_0_0_9"/>
<dbReference type="Proteomes" id="UP000000814">
    <property type="component" value="Chromosome"/>
</dbReference>
<evidence type="ECO:0000313" key="1">
    <source>
        <dbReference type="EMBL" id="AAK80855.1"/>
    </source>
</evidence>
<reference evidence="1 2" key="1">
    <citation type="journal article" date="2001" name="J. Bacteriol.">
        <title>Genome sequence and comparative analysis of the solvent-producing bacterium Clostridium acetobutylicum.</title>
        <authorList>
            <person name="Nolling J."/>
            <person name="Breton G."/>
            <person name="Omelchenko M.V."/>
            <person name="Makarova K.S."/>
            <person name="Zeng Q."/>
            <person name="Gibson R."/>
            <person name="Lee H.M."/>
            <person name="Dubois J."/>
            <person name="Qiu D."/>
            <person name="Hitti J."/>
            <person name="Wolf Y.I."/>
            <person name="Tatusov R.L."/>
            <person name="Sabathe F."/>
            <person name="Doucette-Stamm L."/>
            <person name="Soucaille P."/>
            <person name="Daly M.J."/>
            <person name="Bennett G.N."/>
            <person name="Koonin E.V."/>
            <person name="Smith D.R."/>
        </authorList>
    </citation>
    <scope>NUCLEOTIDE SEQUENCE [LARGE SCALE GENOMIC DNA]</scope>
    <source>
        <strain evidence="2">ATCC 824 / DSM 792 / JCM 1419 / LMG 5710 / VKM B-1787</strain>
    </source>
</reference>
<dbReference type="EMBL" id="AE001437">
    <property type="protein sequence ID" value="AAK80855.1"/>
    <property type="molecule type" value="Genomic_DNA"/>
</dbReference>
<sequence>MLLICVILTCVPGSIYIYRTSPIVFLLHIVHKLAHIERVGLKFLCPLIEKQRCYDTRPLVKTIIEFLVKSLIRNFL</sequence>
<keyword evidence="2" id="KW-1185">Reference proteome</keyword>
<dbReference type="STRING" id="272562.CA_C2913"/>
<gene>
    <name evidence="1" type="ordered locus">CA_C2913</name>
</gene>
<dbReference type="PIR" id="D97258">
    <property type="entry name" value="D97258"/>
</dbReference>
<proteinExistence type="predicted"/>
<organism evidence="1 2">
    <name type="scientific">Clostridium acetobutylicum (strain ATCC 824 / DSM 792 / JCM 1419 / IAM 19013 / LMG 5710 / NBRC 13948 / NRRL B-527 / VKM B-1787 / 2291 / W)</name>
    <dbReference type="NCBI Taxonomy" id="272562"/>
    <lineage>
        <taxon>Bacteria</taxon>
        <taxon>Bacillati</taxon>
        <taxon>Bacillota</taxon>
        <taxon>Clostridia</taxon>
        <taxon>Eubacteriales</taxon>
        <taxon>Clostridiaceae</taxon>
        <taxon>Clostridium</taxon>
    </lineage>
</organism>
<name>Q97F40_CLOAB</name>
<dbReference type="AlphaFoldDB" id="Q97F40"/>
<protein>
    <submittedName>
        <fullName evidence="1">Uncharacterized protein</fullName>
    </submittedName>
</protein>
<dbReference type="KEGG" id="cac:CA_C2913"/>
<accession>Q97F40</accession>